<dbReference type="PANTHER" id="PTHR13428:SF12">
    <property type="entry name" value="INNER NUCLEAR MEMBRANE PROTEIN MAN1"/>
    <property type="match status" value="1"/>
</dbReference>
<dbReference type="Gene3D" id="3.30.70.330">
    <property type="match status" value="1"/>
</dbReference>
<dbReference type="InterPro" id="IPR052277">
    <property type="entry name" value="INM_ESCRT-Associated"/>
</dbReference>
<accession>A0A182STE9</accession>
<dbReference type="SUPFAM" id="SSF54928">
    <property type="entry name" value="RNA-binding domain, RBD"/>
    <property type="match status" value="1"/>
</dbReference>
<dbReference type="GO" id="GO:0030514">
    <property type="term" value="P:negative regulation of BMP signaling pathway"/>
    <property type="evidence" value="ECO:0007669"/>
    <property type="project" value="TreeGrafter"/>
</dbReference>
<name>A0A182STE9_9DIPT</name>
<dbReference type="PANTHER" id="PTHR13428">
    <property type="entry name" value="INNER NUCLEAR MEMBRANE PROTEIN MAN1 LEM DOMAIN CONTAINING PROTEIN"/>
    <property type="match status" value="1"/>
</dbReference>
<evidence type="ECO:0000313" key="3">
    <source>
        <dbReference type="Proteomes" id="UP000075901"/>
    </source>
</evidence>
<evidence type="ECO:0000256" key="1">
    <source>
        <dbReference type="SAM" id="MobiDB-lite"/>
    </source>
</evidence>
<feature type="compositionally biased region" description="Acidic residues" evidence="1">
    <location>
        <begin position="133"/>
        <end position="158"/>
    </location>
</feature>
<keyword evidence="3" id="KW-1185">Reference proteome</keyword>
<evidence type="ECO:0000313" key="2">
    <source>
        <dbReference type="EnsemblMetazoa" id="AMAM013033-PA"/>
    </source>
</evidence>
<dbReference type="Proteomes" id="UP000075901">
    <property type="component" value="Unassembled WGS sequence"/>
</dbReference>
<dbReference type="VEuPathDB" id="VectorBase:AMAM013033"/>
<feature type="region of interest" description="Disordered" evidence="1">
    <location>
        <begin position="91"/>
        <end position="194"/>
    </location>
</feature>
<dbReference type="InterPro" id="IPR035979">
    <property type="entry name" value="RBD_domain_sf"/>
</dbReference>
<dbReference type="GO" id="GO:0006998">
    <property type="term" value="P:nuclear envelope organization"/>
    <property type="evidence" value="ECO:0007669"/>
    <property type="project" value="TreeGrafter"/>
</dbReference>
<proteinExistence type="predicted"/>
<dbReference type="EnsemblMetazoa" id="AMAM013033-RA">
    <property type="protein sequence ID" value="AMAM013033-PA"/>
    <property type="gene ID" value="AMAM013033"/>
</dbReference>
<protein>
    <submittedName>
        <fullName evidence="2">Uncharacterized protein</fullName>
    </submittedName>
</protein>
<organism evidence="2 3">
    <name type="scientific">Anopheles maculatus</name>
    <dbReference type="NCBI Taxonomy" id="74869"/>
    <lineage>
        <taxon>Eukaryota</taxon>
        <taxon>Metazoa</taxon>
        <taxon>Ecdysozoa</taxon>
        <taxon>Arthropoda</taxon>
        <taxon>Hexapoda</taxon>
        <taxon>Insecta</taxon>
        <taxon>Pterygota</taxon>
        <taxon>Neoptera</taxon>
        <taxon>Endopterygota</taxon>
        <taxon>Diptera</taxon>
        <taxon>Nematocera</taxon>
        <taxon>Culicoidea</taxon>
        <taxon>Culicidae</taxon>
        <taxon>Anophelinae</taxon>
        <taxon>Anopheles</taxon>
        <taxon>Anopheles maculatus group</taxon>
    </lineage>
</organism>
<feature type="compositionally biased region" description="Polar residues" evidence="1">
    <location>
        <begin position="96"/>
        <end position="114"/>
    </location>
</feature>
<reference evidence="3" key="1">
    <citation type="submission" date="2013-09" db="EMBL/GenBank/DDBJ databases">
        <title>The Genome Sequence of Anopheles maculatus species B.</title>
        <authorList>
            <consortium name="The Broad Institute Genomics Platform"/>
            <person name="Neafsey D.E."/>
            <person name="Besansky N."/>
            <person name="Howell P."/>
            <person name="Walton C."/>
            <person name="Young S.K."/>
            <person name="Zeng Q."/>
            <person name="Gargeya S."/>
            <person name="Fitzgerald M."/>
            <person name="Haas B."/>
            <person name="Abouelleil A."/>
            <person name="Allen A.W."/>
            <person name="Alvarado L."/>
            <person name="Arachchi H.M."/>
            <person name="Berlin A.M."/>
            <person name="Chapman S.B."/>
            <person name="Gainer-Dewar J."/>
            <person name="Goldberg J."/>
            <person name="Griggs A."/>
            <person name="Gujja S."/>
            <person name="Hansen M."/>
            <person name="Howarth C."/>
            <person name="Imamovic A."/>
            <person name="Ireland A."/>
            <person name="Larimer J."/>
            <person name="McCowan C."/>
            <person name="Murphy C."/>
            <person name="Pearson M."/>
            <person name="Poon T.W."/>
            <person name="Priest M."/>
            <person name="Roberts A."/>
            <person name="Saif S."/>
            <person name="Shea T."/>
            <person name="Sisk P."/>
            <person name="Sykes S."/>
            <person name="Wortman J."/>
            <person name="Nusbaum C."/>
            <person name="Birren B."/>
        </authorList>
    </citation>
    <scope>NUCLEOTIDE SEQUENCE [LARGE SCALE GENOMIC DNA]</scope>
    <source>
        <strain evidence="3">maculatus3</strain>
    </source>
</reference>
<dbReference type="InterPro" id="IPR012677">
    <property type="entry name" value="Nucleotide-bd_a/b_plait_sf"/>
</dbReference>
<sequence length="194" mass="21532">MFDKYEVNDPNLKTIVQDAILEKVGGRCKIYDIQLDRSSCCVYVRCASAKDAGIVHDEINGWWFDNRLVSIKFLRLERYLQRFPRSLAGPACLKPSNKNNSSMSHQLALNSNNGGPAGRYSSNGSRGGNRDELDTDPEEYDEGEGEEDGEEEEDDEELVAAAAVSGSASASTSRATTGRRSAIRRREEDDEDDE</sequence>
<dbReference type="AlphaFoldDB" id="A0A182STE9"/>
<dbReference type="FunFam" id="3.30.70.330:FF:000695">
    <property type="entry name" value="Blast:CCR4-NOT transcription complex subunit 11"/>
    <property type="match status" value="1"/>
</dbReference>
<feature type="compositionally biased region" description="Low complexity" evidence="1">
    <location>
        <begin position="159"/>
        <end position="180"/>
    </location>
</feature>
<dbReference type="GO" id="GO:0031490">
    <property type="term" value="F:chromatin DNA binding"/>
    <property type="evidence" value="ECO:0007669"/>
    <property type="project" value="TreeGrafter"/>
</dbReference>
<reference evidence="2" key="2">
    <citation type="submission" date="2020-05" db="UniProtKB">
        <authorList>
            <consortium name="EnsemblMetazoa"/>
        </authorList>
    </citation>
    <scope>IDENTIFICATION</scope>
    <source>
        <strain evidence="2">maculatus3</strain>
    </source>
</reference>